<dbReference type="OrthoDB" id="326876at2759"/>
<feature type="domain" description="C2H2-type" evidence="3">
    <location>
        <begin position="577"/>
        <end position="605"/>
    </location>
</feature>
<feature type="compositionally biased region" description="Polar residues" evidence="2">
    <location>
        <begin position="300"/>
        <end position="322"/>
    </location>
</feature>
<gene>
    <name evidence="4" type="ORF">FGO68_gene8686</name>
</gene>
<keyword evidence="1" id="KW-0862">Zinc</keyword>
<dbReference type="InterPro" id="IPR013087">
    <property type="entry name" value="Znf_C2H2_type"/>
</dbReference>
<keyword evidence="1" id="KW-0863">Zinc-finger</keyword>
<reference evidence="4" key="1">
    <citation type="submission" date="2019-06" db="EMBL/GenBank/DDBJ databases">
        <authorList>
            <person name="Zheng W."/>
        </authorList>
    </citation>
    <scope>NUCLEOTIDE SEQUENCE</scope>
    <source>
        <strain evidence="4">QDHG01</strain>
    </source>
</reference>
<proteinExistence type="predicted"/>
<feature type="compositionally biased region" description="Acidic residues" evidence="2">
    <location>
        <begin position="512"/>
        <end position="527"/>
    </location>
</feature>
<evidence type="ECO:0000313" key="5">
    <source>
        <dbReference type="Proteomes" id="UP000785679"/>
    </source>
</evidence>
<evidence type="ECO:0000313" key="4">
    <source>
        <dbReference type="EMBL" id="TNV82309.1"/>
    </source>
</evidence>
<feature type="region of interest" description="Disordered" evidence="2">
    <location>
        <begin position="18"/>
        <end position="65"/>
    </location>
</feature>
<feature type="region of interest" description="Disordered" evidence="2">
    <location>
        <begin position="287"/>
        <end position="322"/>
    </location>
</feature>
<accession>A0A8J8T4U5</accession>
<feature type="compositionally biased region" description="Basic and acidic residues" evidence="2">
    <location>
        <begin position="287"/>
        <end position="298"/>
    </location>
</feature>
<dbReference type="EMBL" id="RRYP01005116">
    <property type="protein sequence ID" value="TNV82309.1"/>
    <property type="molecule type" value="Genomic_DNA"/>
</dbReference>
<dbReference type="Proteomes" id="UP000785679">
    <property type="component" value="Unassembled WGS sequence"/>
</dbReference>
<feature type="compositionally biased region" description="Basic residues" evidence="2">
    <location>
        <begin position="549"/>
        <end position="565"/>
    </location>
</feature>
<name>A0A8J8T4U5_HALGN</name>
<feature type="compositionally biased region" description="Low complexity" evidence="2">
    <location>
        <begin position="481"/>
        <end position="498"/>
    </location>
</feature>
<keyword evidence="1" id="KW-0479">Metal-binding</keyword>
<dbReference type="PROSITE" id="PS50157">
    <property type="entry name" value="ZINC_FINGER_C2H2_2"/>
    <property type="match status" value="1"/>
</dbReference>
<dbReference type="PROSITE" id="PS00028">
    <property type="entry name" value="ZINC_FINGER_C2H2_1"/>
    <property type="match status" value="1"/>
</dbReference>
<feature type="compositionally biased region" description="Polar residues" evidence="2">
    <location>
        <begin position="50"/>
        <end position="65"/>
    </location>
</feature>
<keyword evidence="5" id="KW-1185">Reference proteome</keyword>
<protein>
    <recommendedName>
        <fullName evidence="3">C2H2-type domain-containing protein</fullName>
    </recommendedName>
</protein>
<evidence type="ECO:0000259" key="3">
    <source>
        <dbReference type="PROSITE" id="PS50157"/>
    </source>
</evidence>
<comment type="caution">
    <text evidence="4">The sequence shown here is derived from an EMBL/GenBank/DDBJ whole genome shotgun (WGS) entry which is preliminary data.</text>
</comment>
<dbReference type="GO" id="GO:0008270">
    <property type="term" value="F:zinc ion binding"/>
    <property type="evidence" value="ECO:0007669"/>
    <property type="project" value="UniProtKB-KW"/>
</dbReference>
<sequence>MYPFQCLLPQKSCLAPLKREDSKASAKQQEALNLSKLGPELSDNTAEEGLNQQPSEQESQALSNASKIRPYKVSAQCKAESFDNSQATRQSTSFCQTSPLKRAQPIRPSMFQPPQIQQAQQIRDHQNSQVFMRHPASPFKQVSPLSKIDGHYMKYSENNTFRINPFVDYQQQYQPHPFYQGYQGDAYAYMIPYHPSNVSPLMAKKNFYRQTLKNCGDGAPASTSSSKKSSFSPMLKCQSCIRQNSFITLLVGQIEEYKKVTNMLVMNLNDSVKTEIKMYNSIVKKEASNHCSPERHDAPSQLSSEDSIPQPEQQPITVRTPSFTHERQRYQRLSLSQQMTNVGSQLCKDLFSKQMILEECKGIVERLRYMENDYKFLIEECSKASTARAEISPVKKVAVFQQLNESLPQEGRGSFFQGDHLSKSMFAQPNTLQQIRKQPESLLSRAHRQLQATKQEEMKQISLSLTQLHCEETLQNNVFVSSSSSNQSSSSSSSQTNTDSEEQDQDMMKAEEFEEEEEDLIVEDEDSSYGKEEETKPQLNKISLSSKPIMKKKRTSTRKRNRAARPRISSLQSSDIFQCSKCGEVFNSGWALGGHASRVHPGESDAYRKKIERREQRAFERWLLNLAKQRHLAAYGQTAPINRVKIRKFKRQLRNEVEQGFLIPPVPAPVKF</sequence>
<evidence type="ECO:0000256" key="2">
    <source>
        <dbReference type="SAM" id="MobiDB-lite"/>
    </source>
</evidence>
<organism evidence="4 5">
    <name type="scientific">Halteria grandinella</name>
    <dbReference type="NCBI Taxonomy" id="5974"/>
    <lineage>
        <taxon>Eukaryota</taxon>
        <taxon>Sar</taxon>
        <taxon>Alveolata</taxon>
        <taxon>Ciliophora</taxon>
        <taxon>Intramacronucleata</taxon>
        <taxon>Spirotrichea</taxon>
        <taxon>Stichotrichia</taxon>
        <taxon>Sporadotrichida</taxon>
        <taxon>Halteriidae</taxon>
        <taxon>Halteria</taxon>
    </lineage>
</organism>
<feature type="region of interest" description="Disordered" evidence="2">
    <location>
        <begin position="480"/>
        <end position="567"/>
    </location>
</feature>
<dbReference type="AlphaFoldDB" id="A0A8J8T4U5"/>
<evidence type="ECO:0000256" key="1">
    <source>
        <dbReference type="PROSITE-ProRule" id="PRU00042"/>
    </source>
</evidence>
<feature type="compositionally biased region" description="Polar residues" evidence="2">
    <location>
        <begin position="537"/>
        <end position="546"/>
    </location>
</feature>